<keyword evidence="4 8" id="KW-0808">Transferase</keyword>
<dbReference type="InterPro" id="IPR015421">
    <property type="entry name" value="PyrdxlP-dep_Trfase_major"/>
</dbReference>
<proteinExistence type="inferred from homology"/>
<evidence type="ECO:0000256" key="1">
    <source>
        <dbReference type="ARBA" id="ARBA00001933"/>
    </source>
</evidence>
<feature type="binding site" evidence="8">
    <location>
        <position position="181"/>
    </location>
    <ligand>
        <name>pyridoxal 5'-phosphate</name>
        <dbReference type="ChEBI" id="CHEBI:597326"/>
    </ligand>
</feature>
<dbReference type="CDD" id="cd06454">
    <property type="entry name" value="KBL_like"/>
    <property type="match status" value="1"/>
</dbReference>
<dbReference type="Gene3D" id="3.40.640.10">
    <property type="entry name" value="Type I PLP-dependent aspartate aminotransferase-like (Major domain)"/>
    <property type="match status" value="1"/>
</dbReference>
<comment type="caution">
    <text evidence="10">The sequence shown here is derived from an EMBL/GenBank/DDBJ whole genome shotgun (WGS) entry which is preliminary data.</text>
</comment>
<dbReference type="Gene3D" id="3.90.1150.10">
    <property type="entry name" value="Aspartate Aminotransferase, domain 1"/>
    <property type="match status" value="1"/>
</dbReference>
<dbReference type="InterPro" id="IPR004723">
    <property type="entry name" value="AONS_Archaea/Proteobacteria"/>
</dbReference>
<dbReference type="InterPro" id="IPR050087">
    <property type="entry name" value="AON_synthase_class-II"/>
</dbReference>
<dbReference type="HAMAP" id="MF_01693">
    <property type="entry name" value="BioF_aminotrans_2"/>
    <property type="match status" value="1"/>
</dbReference>
<dbReference type="EMBL" id="JAVDVX010000001">
    <property type="protein sequence ID" value="MDR7088170.1"/>
    <property type="molecule type" value="Genomic_DNA"/>
</dbReference>
<evidence type="ECO:0000256" key="6">
    <source>
        <dbReference type="ARBA" id="ARBA00022898"/>
    </source>
</evidence>
<dbReference type="InterPro" id="IPR022834">
    <property type="entry name" value="AONS_Proteobacteria"/>
</dbReference>
<comment type="catalytic activity">
    <reaction evidence="7 8">
        <text>6-carboxyhexanoyl-[ACP] + L-alanine + H(+) = (8S)-8-amino-7-oxononanoate + holo-[ACP] + CO2</text>
        <dbReference type="Rhea" id="RHEA:42288"/>
        <dbReference type="Rhea" id="RHEA-COMP:9685"/>
        <dbReference type="Rhea" id="RHEA-COMP:9955"/>
        <dbReference type="ChEBI" id="CHEBI:15378"/>
        <dbReference type="ChEBI" id="CHEBI:16526"/>
        <dbReference type="ChEBI" id="CHEBI:57972"/>
        <dbReference type="ChEBI" id="CHEBI:64479"/>
        <dbReference type="ChEBI" id="CHEBI:78846"/>
        <dbReference type="ChEBI" id="CHEBI:149468"/>
        <dbReference type="EC" id="2.3.1.47"/>
    </reaction>
</comment>
<evidence type="ECO:0000256" key="2">
    <source>
        <dbReference type="ARBA" id="ARBA00004746"/>
    </source>
</evidence>
<evidence type="ECO:0000256" key="4">
    <source>
        <dbReference type="ARBA" id="ARBA00022679"/>
    </source>
</evidence>
<comment type="subunit">
    <text evidence="3 8">Homodimer.</text>
</comment>
<reference evidence="10 11" key="1">
    <citation type="submission" date="2023-07" db="EMBL/GenBank/DDBJ databases">
        <title>Sorghum-associated microbial communities from plants grown in Nebraska, USA.</title>
        <authorList>
            <person name="Schachtman D."/>
        </authorList>
    </citation>
    <scope>NUCLEOTIDE SEQUENCE [LARGE SCALE GENOMIC DNA]</scope>
    <source>
        <strain evidence="10 11">BE190</strain>
    </source>
</reference>
<evidence type="ECO:0000256" key="8">
    <source>
        <dbReference type="HAMAP-Rule" id="MF_01693"/>
    </source>
</evidence>
<evidence type="ECO:0000313" key="11">
    <source>
        <dbReference type="Proteomes" id="UP001253595"/>
    </source>
</evidence>
<evidence type="ECO:0000259" key="9">
    <source>
        <dbReference type="Pfam" id="PF00155"/>
    </source>
</evidence>
<feature type="domain" description="Aminotransferase class I/classII large" evidence="9">
    <location>
        <begin position="42"/>
        <end position="383"/>
    </location>
</feature>
<accession>A0ABU1USK6</accession>
<gene>
    <name evidence="8" type="primary">bioF</name>
    <name evidence="10" type="ORF">J2X05_000173</name>
</gene>
<feature type="binding site" evidence="8">
    <location>
        <position position="355"/>
    </location>
    <ligand>
        <name>substrate</name>
    </ligand>
</feature>
<comment type="similarity">
    <text evidence="8">Belongs to the class-II pyridoxal-phosphate-dependent aminotransferase family. BioF subfamily.</text>
</comment>
<dbReference type="PANTHER" id="PTHR13693">
    <property type="entry name" value="CLASS II AMINOTRANSFERASE/8-AMINO-7-OXONONANOATE SYNTHASE"/>
    <property type="match status" value="1"/>
</dbReference>
<keyword evidence="5 8" id="KW-0093">Biotin biosynthesis</keyword>
<keyword evidence="11" id="KW-1185">Reference proteome</keyword>
<dbReference type="SUPFAM" id="SSF53383">
    <property type="entry name" value="PLP-dependent transferases"/>
    <property type="match status" value="1"/>
</dbReference>
<feature type="binding site" evidence="8">
    <location>
        <position position="135"/>
    </location>
    <ligand>
        <name>substrate</name>
    </ligand>
</feature>
<organism evidence="10 11">
    <name type="scientific">Cellvibrio fibrivorans</name>
    <dbReference type="NCBI Taxonomy" id="126350"/>
    <lineage>
        <taxon>Bacteria</taxon>
        <taxon>Pseudomonadati</taxon>
        <taxon>Pseudomonadota</taxon>
        <taxon>Gammaproteobacteria</taxon>
        <taxon>Cellvibrionales</taxon>
        <taxon>Cellvibrionaceae</taxon>
        <taxon>Cellvibrio</taxon>
    </lineage>
</organism>
<comment type="function">
    <text evidence="8">Catalyzes the decarboxylative condensation of pimeloyl-[acyl-carrier protein] and L-alanine to produce 8-amino-7-oxononanoate (AON), [acyl-carrier protein], and carbon dioxide.</text>
</comment>
<dbReference type="EC" id="2.3.1.47" evidence="8"/>
<evidence type="ECO:0000256" key="5">
    <source>
        <dbReference type="ARBA" id="ARBA00022756"/>
    </source>
</evidence>
<comment type="cofactor">
    <cofactor evidence="1 8">
        <name>pyridoxal 5'-phosphate</name>
        <dbReference type="ChEBI" id="CHEBI:597326"/>
    </cofactor>
</comment>
<dbReference type="NCBIfam" id="TIGR00858">
    <property type="entry name" value="bioF"/>
    <property type="match status" value="1"/>
</dbReference>
<dbReference type="InterPro" id="IPR015422">
    <property type="entry name" value="PyrdxlP-dep_Trfase_small"/>
</dbReference>
<dbReference type="PANTHER" id="PTHR13693:SF100">
    <property type="entry name" value="8-AMINO-7-OXONONANOATE SYNTHASE"/>
    <property type="match status" value="1"/>
</dbReference>
<sequence>MSSHLDQTLAPALAERRAAYLYRTRKLLQSPQTPQVVVDGKNYLAFCSNDYLGLANHPDVIAALQKAAEKFGVGSGASHLVAGHSSEHHALEEELAAFTGRERALLFSTGYMANMGAITALVGQGDAVFEDRLNHASLLDAGLLSGARFQRFLHNDLENLQHRLDKTDAQRKLIVVDGVFSMDGDCAPLPELAALAQKNNAWLMVDDAHGFGCLGKTGAGSAEYFGLTQSQLPILMGTLGKAAGSFGAFIAGSETLIETLIQFARPYIYTTAMPPAVAAATRASLRLIQTEHWRRDHLNNLIAHFRAGAQALNLQLMDSFSPIQPIVIGDEAKALLISQKLAERGILIIAIRPPTVPVGSSRLRITFSAEHSIAQVDLLLAALAEIMHEVAHD</sequence>
<dbReference type="Proteomes" id="UP001253595">
    <property type="component" value="Unassembled WGS sequence"/>
</dbReference>
<evidence type="ECO:0000313" key="10">
    <source>
        <dbReference type="EMBL" id="MDR7088170.1"/>
    </source>
</evidence>
<name>A0ABU1USK6_9GAMM</name>
<feature type="binding site" evidence="8">
    <location>
        <position position="238"/>
    </location>
    <ligand>
        <name>pyridoxal 5'-phosphate</name>
        <dbReference type="ChEBI" id="CHEBI:597326"/>
    </ligand>
</feature>
<feature type="modified residue" description="N6-(pyridoxal phosphate)lysine" evidence="8">
    <location>
        <position position="241"/>
    </location>
</feature>
<dbReference type="InterPro" id="IPR015424">
    <property type="entry name" value="PyrdxlP-dep_Trfase"/>
</dbReference>
<dbReference type="Pfam" id="PF00155">
    <property type="entry name" value="Aminotran_1_2"/>
    <property type="match status" value="1"/>
</dbReference>
<keyword evidence="10" id="KW-0012">Acyltransferase</keyword>
<comment type="pathway">
    <text evidence="2 8">Cofactor biosynthesis; biotin biosynthesis.</text>
</comment>
<feature type="binding site" evidence="8">
    <location>
        <begin position="110"/>
        <end position="111"/>
    </location>
    <ligand>
        <name>pyridoxal 5'-phosphate</name>
        <dbReference type="ChEBI" id="CHEBI:597326"/>
    </ligand>
</feature>
<evidence type="ECO:0000256" key="7">
    <source>
        <dbReference type="ARBA" id="ARBA00047715"/>
    </source>
</evidence>
<protein>
    <recommendedName>
        <fullName evidence="8">8-amino-7-oxononanoate synthase</fullName>
        <shortName evidence="8">AONS</shortName>
        <ecNumber evidence="8">2.3.1.47</ecNumber>
    </recommendedName>
    <alternativeName>
        <fullName evidence="8">7-keto-8-amino-pelargonic acid synthase</fullName>
        <shortName evidence="8">7-KAP synthase</shortName>
        <shortName evidence="8">KAPA synthase</shortName>
    </alternativeName>
    <alternativeName>
        <fullName evidence="8">8-amino-7-ketopelargonate synthase</fullName>
    </alternativeName>
</protein>
<keyword evidence="6 8" id="KW-0663">Pyridoxal phosphate</keyword>
<evidence type="ECO:0000256" key="3">
    <source>
        <dbReference type="ARBA" id="ARBA00011738"/>
    </source>
</evidence>
<dbReference type="GO" id="GO:0008710">
    <property type="term" value="F:8-amino-7-oxononanoate synthase activity"/>
    <property type="evidence" value="ECO:0007669"/>
    <property type="project" value="UniProtKB-EC"/>
</dbReference>
<feature type="binding site" evidence="8">
    <location>
        <position position="23"/>
    </location>
    <ligand>
        <name>substrate</name>
    </ligand>
</feature>
<dbReference type="RefSeq" id="WP_310067460.1">
    <property type="nucleotide sequence ID" value="NZ_JAVDVX010000001.1"/>
</dbReference>
<dbReference type="InterPro" id="IPR004839">
    <property type="entry name" value="Aminotransferase_I/II_large"/>
</dbReference>
<feature type="binding site" evidence="8">
    <location>
        <position position="209"/>
    </location>
    <ligand>
        <name>pyridoxal 5'-phosphate</name>
        <dbReference type="ChEBI" id="CHEBI:597326"/>
    </ligand>
</feature>